<keyword evidence="1" id="KW-0812">Transmembrane</keyword>
<feature type="transmembrane region" description="Helical" evidence="1">
    <location>
        <begin position="139"/>
        <end position="159"/>
    </location>
</feature>
<dbReference type="EMBL" id="CAJHNJ030000060">
    <property type="protein sequence ID" value="CAG9133343.1"/>
    <property type="molecule type" value="Genomic_DNA"/>
</dbReference>
<keyword evidence="1" id="KW-0472">Membrane</keyword>
<dbReference type="Proteomes" id="UP000653454">
    <property type="component" value="Unassembled WGS sequence"/>
</dbReference>
<gene>
    <name evidence="2" type="ORF">PLXY2_LOCUS11599</name>
</gene>
<organism evidence="2 3">
    <name type="scientific">Plutella xylostella</name>
    <name type="common">Diamondback moth</name>
    <name type="synonym">Plutella maculipennis</name>
    <dbReference type="NCBI Taxonomy" id="51655"/>
    <lineage>
        <taxon>Eukaryota</taxon>
        <taxon>Metazoa</taxon>
        <taxon>Ecdysozoa</taxon>
        <taxon>Arthropoda</taxon>
        <taxon>Hexapoda</taxon>
        <taxon>Insecta</taxon>
        <taxon>Pterygota</taxon>
        <taxon>Neoptera</taxon>
        <taxon>Endopterygota</taxon>
        <taxon>Lepidoptera</taxon>
        <taxon>Glossata</taxon>
        <taxon>Ditrysia</taxon>
        <taxon>Yponomeutoidea</taxon>
        <taxon>Plutellidae</taxon>
        <taxon>Plutella</taxon>
    </lineage>
</organism>
<sequence>MKLPLSEIFGPFLKPHFGKARSYCKHPLLAYSNIYVYCYGLLGLLISSYHLRHTFGKFPHNVGYKRMDDEPQDFHHQAMVAHDLKIIATSMSTVQYFCLIIGCLTENPSLFIPHLCGQLAAILIKLVNVLLLIRGLTSVYTLALMLQKVIAIIVMGFNWSQEFCVFRQCLCICDL</sequence>
<name>A0A8S4FWY9_PLUXY</name>
<comment type="caution">
    <text evidence="2">The sequence shown here is derived from an EMBL/GenBank/DDBJ whole genome shotgun (WGS) entry which is preliminary data.</text>
</comment>
<feature type="transmembrane region" description="Helical" evidence="1">
    <location>
        <begin position="86"/>
        <end position="104"/>
    </location>
</feature>
<proteinExistence type="predicted"/>
<keyword evidence="3" id="KW-1185">Reference proteome</keyword>
<keyword evidence="1" id="KW-1133">Transmembrane helix</keyword>
<feature type="transmembrane region" description="Helical" evidence="1">
    <location>
        <begin position="28"/>
        <end position="51"/>
    </location>
</feature>
<evidence type="ECO:0000256" key="1">
    <source>
        <dbReference type="SAM" id="Phobius"/>
    </source>
</evidence>
<evidence type="ECO:0000313" key="3">
    <source>
        <dbReference type="Proteomes" id="UP000653454"/>
    </source>
</evidence>
<protein>
    <submittedName>
        <fullName evidence="2">(diamondback moth) hypothetical protein</fullName>
    </submittedName>
</protein>
<evidence type="ECO:0000313" key="2">
    <source>
        <dbReference type="EMBL" id="CAG9133343.1"/>
    </source>
</evidence>
<dbReference type="AlphaFoldDB" id="A0A8S4FWY9"/>
<accession>A0A8S4FWY9</accession>
<reference evidence="2" key="1">
    <citation type="submission" date="2020-11" db="EMBL/GenBank/DDBJ databases">
        <authorList>
            <person name="Whiteford S."/>
        </authorList>
    </citation>
    <scope>NUCLEOTIDE SEQUENCE</scope>
</reference>
<feature type="transmembrane region" description="Helical" evidence="1">
    <location>
        <begin position="111"/>
        <end position="133"/>
    </location>
</feature>